<dbReference type="InterPro" id="IPR018871">
    <property type="entry name" value="GLEYA_adhesin_domain"/>
</dbReference>
<dbReference type="InterPro" id="IPR037524">
    <property type="entry name" value="PA14/GLEYA"/>
</dbReference>
<gene>
    <name evidence="2" type="ORF">H072_4235</name>
</gene>
<protein>
    <recommendedName>
        <fullName evidence="1">PA14 domain-containing protein</fullName>
    </recommendedName>
</protein>
<reference evidence="2 3" key="1">
    <citation type="journal article" date="2013" name="PLoS Genet.">
        <title>Genomic mechanisms accounting for the adaptation to parasitism in nematode-trapping fungi.</title>
        <authorList>
            <person name="Meerupati T."/>
            <person name="Andersson K.M."/>
            <person name="Friman E."/>
            <person name="Kumar D."/>
            <person name="Tunlid A."/>
            <person name="Ahren D."/>
        </authorList>
    </citation>
    <scope>NUCLEOTIDE SEQUENCE [LARGE SCALE GENOMIC DNA]</scope>
    <source>
        <strain evidence="2 3">CBS 200.50</strain>
    </source>
</reference>
<evidence type="ECO:0000313" key="2">
    <source>
        <dbReference type="EMBL" id="EPS41824.1"/>
    </source>
</evidence>
<sequence length="1289" mass="137944">MVITFLTQPATTVFMVGTSTFTTTVTPNFTNIMGTISVIDTITDGTDTITIIVGVPRLFTTVTTLASSAYTSTIYPTNVAGSILTDPTIPATIVISSPQHITTVTTLASSIYTTTHFPTNSIGSTITDGTGTITVVVAFPTHSNSATITDSSGTITIITYITEAGPITTTVTQVDSNTRTMIVFPTDSNGAPITTGAITISKIIYITQAITTITTTGPQASTTTKLPMDSNSSTITDGSGMVTIIITVVPKQPVTVITQGPVASITTKYPTNSNGSTITDGSEPYTVVVTQGIVTVTTPGPNAGTTTKLPTNAAGSTLTDGSVTVTTVGPIVGTTTKYPTNSAGVTLGDGSGTVSVIVTKLPGPMTTVIITGPAAGTETQFPTNSAGSMVTNRSEGTAMVRIMQPVVTITSIGLTAGTTTQFPIDGSGSTLSDRARTSNYITTIFFINNTGVIITDGSNTITIIDFISQFITTVTQVGSSTSIIIVYFTDGSGSTIINNSGTIFVITFVTQRRTTVTQWATGTAPSTTTIFPDPTNISGTISIIDFATPEPTADLSCSNGGMQVAIYETPFLNAAGGSAVGWVYEYFGGIQPYDNKTTNSLGFGTAGVLDPNPPYGFATRASFQDGAVFALNFRGYFYANTTQTYTIKVANADDRLGVWTGEKAYTKWSTSNADILGFFVEVSFEVSLNAGDYMPLRVIYGNGGGYATYDLDITGADDIVYVQTHTPSDFLISQSCDGIADPFPPFGKEFPIPASTSSLPEGLSTQISPFALNYNENSWTRKNADAYNYGTITFSLQLTEQSYTPIRILYGDTTGAGKFVFKIKDANGFIYLEQENLPSVYVVQDSCDNFMQLDVTCNNISSMVVLWYNPFENNGAKVVVLDDYNTTYFGTIPPLKTRDITIVDNVDVKVKDLYITGLAKVNWIQTLTAGTYLPFRLQWANGQGGGEFSFKVVGMDSYKLVRALQTSPYFVSSVCDLNIQDFDRPFGEDVDEVDLQPSCEPGSGAAWYENPWLNTATEVLPGYDVTYFASRIPVEQIPLNTISCAFSIKGADGIFYANPLETSEYLSGRFWDPNIQPFSKTFGNELPYTDQTCNNASMEVAIYDVPEDHLGAGVFSLDGSYVKSITPYRTNTTIMPEVPGNIGINPYFFVPRQADSTFSMMHRGFVYIPASRTYYIDLSILNNDNSTAQLWIGNFATSGWHFSNANILLSSGALQDQTIPIALTGPAYVPLRIAWTHSGSGVLGFALLISDQYGFTLSTSSFRKTPYLVQRPCDGTGNYNAFPPWGQET</sequence>
<dbReference type="Gene3D" id="2.60.120.1560">
    <property type="match status" value="1"/>
</dbReference>
<comment type="caution">
    <text evidence="2">The sequence shown here is derived from an EMBL/GenBank/DDBJ whole genome shotgun (WGS) entry which is preliminary data.</text>
</comment>
<proteinExistence type="predicted"/>
<reference evidence="3" key="2">
    <citation type="submission" date="2013-04" db="EMBL/GenBank/DDBJ databases">
        <title>Genomic mechanisms accounting for the adaptation to parasitism in nematode-trapping fungi.</title>
        <authorList>
            <person name="Ahren D.G."/>
        </authorList>
    </citation>
    <scope>NUCLEOTIDE SEQUENCE [LARGE SCALE GENOMIC DNA]</scope>
    <source>
        <strain evidence="3">CBS 200.50</strain>
    </source>
</reference>
<name>S8AG65_DACHA</name>
<evidence type="ECO:0000313" key="3">
    <source>
        <dbReference type="Proteomes" id="UP000015100"/>
    </source>
</evidence>
<dbReference type="EMBL" id="AQGS01000147">
    <property type="protein sequence ID" value="EPS41824.1"/>
    <property type="molecule type" value="Genomic_DNA"/>
</dbReference>
<dbReference type="OrthoDB" id="4388755at2759"/>
<feature type="domain" description="PA14" evidence="1">
    <location>
        <begin position="577"/>
        <end position="730"/>
    </location>
</feature>
<organism evidence="2 3">
    <name type="scientific">Dactylellina haptotyla (strain CBS 200.50)</name>
    <name type="common">Nematode-trapping fungus</name>
    <name type="synonym">Monacrosporium haptotylum</name>
    <dbReference type="NCBI Taxonomy" id="1284197"/>
    <lineage>
        <taxon>Eukaryota</taxon>
        <taxon>Fungi</taxon>
        <taxon>Dikarya</taxon>
        <taxon>Ascomycota</taxon>
        <taxon>Pezizomycotina</taxon>
        <taxon>Orbiliomycetes</taxon>
        <taxon>Orbiliales</taxon>
        <taxon>Orbiliaceae</taxon>
        <taxon>Dactylellina</taxon>
    </lineage>
</organism>
<dbReference type="InterPro" id="IPR011048">
    <property type="entry name" value="Haem_d1_sf"/>
</dbReference>
<dbReference type="Pfam" id="PF10528">
    <property type="entry name" value="GLEYA"/>
    <property type="match status" value="4"/>
</dbReference>
<evidence type="ECO:0000259" key="1">
    <source>
        <dbReference type="PROSITE" id="PS51820"/>
    </source>
</evidence>
<dbReference type="HOGENOM" id="CLU_262389_0_0_1"/>
<dbReference type="Proteomes" id="UP000015100">
    <property type="component" value="Unassembled WGS sequence"/>
</dbReference>
<dbReference type="STRING" id="1284197.S8AG65"/>
<accession>S8AG65</accession>
<dbReference type="SUPFAM" id="SSF51004">
    <property type="entry name" value="C-terminal (heme d1) domain of cytochrome cd1-nitrite reductase"/>
    <property type="match status" value="1"/>
</dbReference>
<dbReference type="PROSITE" id="PS51820">
    <property type="entry name" value="PA14"/>
    <property type="match status" value="1"/>
</dbReference>
<keyword evidence="3" id="KW-1185">Reference proteome</keyword>